<feature type="region of interest" description="Disordered" evidence="6">
    <location>
        <begin position="1"/>
        <end position="42"/>
    </location>
</feature>
<evidence type="ECO:0000256" key="6">
    <source>
        <dbReference type="SAM" id="MobiDB-lite"/>
    </source>
</evidence>
<keyword evidence="4 7" id="KW-1133">Transmembrane helix</keyword>
<evidence type="ECO:0000256" key="3">
    <source>
        <dbReference type="ARBA" id="ARBA00022692"/>
    </source>
</evidence>
<keyword evidence="3 7" id="KW-0812">Transmembrane</keyword>
<dbReference type="GO" id="GO:0005886">
    <property type="term" value="C:plasma membrane"/>
    <property type="evidence" value="ECO:0007669"/>
    <property type="project" value="TreeGrafter"/>
</dbReference>
<evidence type="ECO:0000256" key="7">
    <source>
        <dbReference type="SAM" id="Phobius"/>
    </source>
</evidence>
<feature type="transmembrane region" description="Helical" evidence="7">
    <location>
        <begin position="231"/>
        <end position="250"/>
    </location>
</feature>
<evidence type="ECO:0000256" key="4">
    <source>
        <dbReference type="ARBA" id="ARBA00022989"/>
    </source>
</evidence>
<dbReference type="Gene3D" id="1.20.1250.20">
    <property type="entry name" value="MFS general substrate transporter like domains"/>
    <property type="match status" value="1"/>
</dbReference>
<feature type="transmembrane region" description="Helical" evidence="7">
    <location>
        <begin position="402"/>
        <end position="423"/>
    </location>
</feature>
<keyword evidence="10" id="KW-1185">Reference proteome</keyword>
<dbReference type="SUPFAM" id="SSF103473">
    <property type="entry name" value="MFS general substrate transporter"/>
    <property type="match status" value="1"/>
</dbReference>
<evidence type="ECO:0000256" key="2">
    <source>
        <dbReference type="ARBA" id="ARBA00007520"/>
    </source>
</evidence>
<organism evidence="9 10">
    <name type="scientific">Aspergillus thermomutatus</name>
    <name type="common">Neosartorya pseudofischeri</name>
    <dbReference type="NCBI Taxonomy" id="41047"/>
    <lineage>
        <taxon>Eukaryota</taxon>
        <taxon>Fungi</taxon>
        <taxon>Dikarya</taxon>
        <taxon>Ascomycota</taxon>
        <taxon>Pezizomycotina</taxon>
        <taxon>Eurotiomycetes</taxon>
        <taxon>Eurotiomycetidae</taxon>
        <taxon>Eurotiales</taxon>
        <taxon>Aspergillaceae</taxon>
        <taxon>Aspergillus</taxon>
        <taxon>Aspergillus subgen. Fumigati</taxon>
    </lineage>
</organism>
<dbReference type="Proteomes" id="UP000215305">
    <property type="component" value="Unassembled WGS sequence"/>
</dbReference>
<feature type="compositionally biased region" description="Polar residues" evidence="6">
    <location>
        <begin position="22"/>
        <end position="34"/>
    </location>
</feature>
<name>A0A397HM21_ASPTH</name>
<dbReference type="FunFam" id="1.20.1720.10:FF:000012">
    <property type="entry name" value="MFS toxin efflux pump (AflT)"/>
    <property type="match status" value="1"/>
</dbReference>
<feature type="transmembrane region" description="Helical" evidence="7">
    <location>
        <begin position="341"/>
        <end position="363"/>
    </location>
</feature>
<dbReference type="Gene3D" id="1.20.1720.10">
    <property type="entry name" value="Multidrug resistance protein D"/>
    <property type="match status" value="1"/>
</dbReference>
<dbReference type="Pfam" id="PF07690">
    <property type="entry name" value="MFS_1"/>
    <property type="match status" value="1"/>
</dbReference>
<dbReference type="VEuPathDB" id="FungiDB:CDV56_108034"/>
<feature type="transmembrane region" description="Helical" evidence="7">
    <location>
        <begin position="271"/>
        <end position="293"/>
    </location>
</feature>
<dbReference type="InterPro" id="IPR011701">
    <property type="entry name" value="MFS"/>
</dbReference>
<protein>
    <recommendedName>
        <fullName evidence="8">Major facilitator superfamily (MFS) profile domain-containing protein</fullName>
    </recommendedName>
</protein>
<feature type="transmembrane region" description="Helical" evidence="7">
    <location>
        <begin position="142"/>
        <end position="162"/>
    </location>
</feature>
<dbReference type="PANTHER" id="PTHR23501:SF193">
    <property type="entry name" value="MULTIDRUG TRANSPORTER, PUTATIVE (AFU_ORTHOLOGUE AFUA_8G00940)-RELATED"/>
    <property type="match status" value="1"/>
</dbReference>
<evidence type="ECO:0000313" key="9">
    <source>
        <dbReference type="EMBL" id="RHZ61460.1"/>
    </source>
</evidence>
<evidence type="ECO:0000256" key="5">
    <source>
        <dbReference type="ARBA" id="ARBA00023136"/>
    </source>
</evidence>
<feature type="transmembrane region" description="Helical" evidence="7">
    <location>
        <begin position="466"/>
        <end position="489"/>
    </location>
</feature>
<dbReference type="OrthoDB" id="10021397at2759"/>
<evidence type="ECO:0000259" key="8">
    <source>
        <dbReference type="PROSITE" id="PS50850"/>
    </source>
</evidence>
<keyword evidence="5 7" id="KW-0472">Membrane</keyword>
<dbReference type="AlphaFoldDB" id="A0A397HM21"/>
<feature type="transmembrane region" description="Helical" evidence="7">
    <location>
        <begin position="375"/>
        <end position="395"/>
    </location>
</feature>
<dbReference type="InterPro" id="IPR036259">
    <property type="entry name" value="MFS_trans_sf"/>
</dbReference>
<feature type="transmembrane region" description="Helical" evidence="7">
    <location>
        <begin position="200"/>
        <end position="219"/>
    </location>
</feature>
<dbReference type="GO" id="GO:0022857">
    <property type="term" value="F:transmembrane transporter activity"/>
    <property type="evidence" value="ECO:0007669"/>
    <property type="project" value="InterPro"/>
</dbReference>
<feature type="transmembrane region" description="Helical" evidence="7">
    <location>
        <begin position="299"/>
        <end position="320"/>
    </location>
</feature>
<proteinExistence type="inferred from homology"/>
<accession>A0A397HM21</accession>
<evidence type="ECO:0000313" key="10">
    <source>
        <dbReference type="Proteomes" id="UP000215305"/>
    </source>
</evidence>
<feature type="transmembrane region" description="Helical" evidence="7">
    <location>
        <begin position="540"/>
        <end position="559"/>
    </location>
</feature>
<gene>
    <name evidence="9" type="ORF">CDV56_108034</name>
</gene>
<feature type="domain" description="Major facilitator superfamily (MFS) profile" evidence="8">
    <location>
        <begin position="78"/>
        <end position="563"/>
    </location>
</feature>
<comment type="caution">
    <text evidence="9">The sequence shown here is derived from an EMBL/GenBank/DDBJ whole genome shotgun (WGS) entry which is preliminary data.</text>
</comment>
<comment type="similarity">
    <text evidence="2">Belongs to the major facilitator superfamily. TCR/Tet family.</text>
</comment>
<dbReference type="PROSITE" id="PS50850">
    <property type="entry name" value="MFS"/>
    <property type="match status" value="1"/>
</dbReference>
<comment type="subcellular location">
    <subcellularLocation>
        <location evidence="1">Membrane</location>
        <topology evidence="1">Multi-pass membrane protein</topology>
    </subcellularLocation>
</comment>
<dbReference type="GeneID" id="38130008"/>
<dbReference type="RefSeq" id="XP_026616425.1">
    <property type="nucleotide sequence ID" value="XM_026761653.1"/>
</dbReference>
<feature type="transmembrane region" description="Helical" evidence="7">
    <location>
        <begin position="73"/>
        <end position="93"/>
    </location>
</feature>
<evidence type="ECO:0000256" key="1">
    <source>
        <dbReference type="ARBA" id="ARBA00004141"/>
    </source>
</evidence>
<reference evidence="9" key="1">
    <citation type="submission" date="2018-08" db="EMBL/GenBank/DDBJ databases">
        <title>Draft genome sequence of azole-resistant Aspergillus thermomutatus (Neosartorya pseudofischeri) strain HMR AF 39, isolated from a human nasal aspirate.</title>
        <authorList>
            <person name="Parent-Michaud M."/>
            <person name="Dufresne P.J."/>
            <person name="Fournier E."/>
            <person name="Martineau C."/>
            <person name="Moreira S."/>
            <person name="Perkins V."/>
            <person name="De Repentigny L."/>
            <person name="Dufresne S.F."/>
        </authorList>
    </citation>
    <scope>NUCLEOTIDE SEQUENCE [LARGE SCALE GENOMIC DNA]</scope>
    <source>
        <strain evidence="9">HMR AF 39</strain>
    </source>
</reference>
<dbReference type="EMBL" id="NKHU02000044">
    <property type="protein sequence ID" value="RHZ61460.1"/>
    <property type="molecule type" value="Genomic_DNA"/>
</dbReference>
<dbReference type="PANTHER" id="PTHR23501">
    <property type="entry name" value="MAJOR FACILITATOR SUPERFAMILY"/>
    <property type="match status" value="1"/>
</dbReference>
<feature type="transmembrane region" description="Helical" evidence="7">
    <location>
        <begin position="168"/>
        <end position="193"/>
    </location>
</feature>
<sequence>MCEQLEAGEAPLSTERQKGAPSGQNTHNTPSRTLELSETREKPEIILGDTRENLAKPISNREEQAPEKWIKGIPLIMVTSGVTLVIFLMLLDMSILSTAVPQITNQFHSLEDIAWYGSAYTLASSALQPLTGKFYTYFTSKWVFLGFFAVFELGSLICGVATSSKMLIIGRAVAGMGSSGMTNGALTIVAGAVPMHRRPVLVGIMMGLSQIGLVLGPLIGGALTTFTTWRWCFYINLPIGALVAALLVFTRIPEQREKGRAVEVLPTFFKTFDILGFVLFAPAAIQLLLALQYGGNQYAWDSTTVIGLFCGAGAMFIIFLGWEYRMGKDAMIPFHVIHNRIVSCSCVVIMTLFGMTITVSYYLPIYFQAVKGKTALVSGVDLLPGVLCQIVMALVSGALSYYLPFAVLSAILNAVGCGLLSTLSPTTPTSEWAGYQALTGLGRGAGTQTPMIAVQNAVLPDEMSTAMAILTFSQTFGAAIFLAIAEVLFSHGLRNTIPQYAPAVDPETVIAAGATGFRGIVSEASLPGVLLAYSKSLGHIFYLVTALSVVHFIFAWGMGWKNVGKPKEDKLKREEEGKVNN</sequence>
<dbReference type="CDD" id="cd17502">
    <property type="entry name" value="MFS_Azr1_MDR_like"/>
    <property type="match status" value="1"/>
</dbReference>
<dbReference type="InterPro" id="IPR020846">
    <property type="entry name" value="MFS_dom"/>
</dbReference>